<protein>
    <submittedName>
        <fullName evidence="1">Uncharacterized protein</fullName>
    </submittedName>
</protein>
<evidence type="ECO:0000313" key="2">
    <source>
        <dbReference type="Proteomes" id="UP000057737"/>
    </source>
</evidence>
<dbReference type="Proteomes" id="UP000057737">
    <property type="component" value="Unassembled WGS sequence"/>
</dbReference>
<evidence type="ECO:0000313" key="1">
    <source>
        <dbReference type="EMBL" id="KWV43963.1"/>
    </source>
</evidence>
<accession>A0A109J7U9</accession>
<comment type="caution">
    <text evidence="1">The sequence shown here is derived from an EMBL/GenBank/DDBJ whole genome shotgun (WGS) entry which is preliminary data.</text>
</comment>
<organism evidence="1 2">
    <name type="scientific">Bradyrhizobium macuxiense</name>
    <dbReference type="NCBI Taxonomy" id="1755647"/>
    <lineage>
        <taxon>Bacteria</taxon>
        <taxon>Pseudomonadati</taxon>
        <taxon>Pseudomonadota</taxon>
        <taxon>Alphaproteobacteria</taxon>
        <taxon>Hyphomicrobiales</taxon>
        <taxon>Nitrobacteraceae</taxon>
        <taxon>Bradyrhizobium</taxon>
    </lineage>
</organism>
<dbReference type="EMBL" id="LNCU01000130">
    <property type="protein sequence ID" value="KWV43963.1"/>
    <property type="molecule type" value="Genomic_DNA"/>
</dbReference>
<keyword evidence="2" id="KW-1185">Reference proteome</keyword>
<sequence length="80" mass="8709">MDQHRGVRDKNRLFHTAIKNRPTADALERPVWIACWTNGDADGNIEAHGHSAVPALVVQMFDAIMFDDPAADGAAVVEIA</sequence>
<reference evidence="1 2" key="1">
    <citation type="submission" date="2015-11" db="EMBL/GenBank/DDBJ databases">
        <title>Draft Genome Sequence of the Strain BR 10303 (Bradyrhizobium sp.) isolated from nodules of Centrolobium paraense.</title>
        <authorList>
            <person name="Zelli J.E."/>
            <person name="Simoes-Araujo J.L."/>
            <person name="Barauna A.C."/>
            <person name="Silva K."/>
        </authorList>
    </citation>
    <scope>NUCLEOTIDE SEQUENCE [LARGE SCALE GENOMIC DNA]</scope>
    <source>
        <strain evidence="1 2">BR 10303</strain>
    </source>
</reference>
<proteinExistence type="predicted"/>
<gene>
    <name evidence="1" type="ORF">AS156_24615</name>
</gene>
<name>A0A109J7U9_9BRAD</name>
<dbReference type="AlphaFoldDB" id="A0A109J7U9"/>